<evidence type="ECO:0000256" key="3">
    <source>
        <dbReference type="ARBA" id="ARBA00023015"/>
    </source>
</evidence>
<protein>
    <submittedName>
        <fullName evidence="7">GntR family transcriptional regulator</fullName>
    </submittedName>
</protein>
<evidence type="ECO:0000256" key="2">
    <source>
        <dbReference type="ARBA" id="ARBA00022898"/>
    </source>
</evidence>
<evidence type="ECO:0000313" key="8">
    <source>
        <dbReference type="Proteomes" id="UP000092931"/>
    </source>
</evidence>
<dbReference type="AlphaFoldDB" id="A0A1B1YJF7"/>
<dbReference type="InterPro" id="IPR051446">
    <property type="entry name" value="HTH_trans_reg/aminotransferase"/>
</dbReference>
<gene>
    <name evidence="7" type="ORF">CSTERLE_04480</name>
</gene>
<proteinExistence type="inferred from homology"/>
<evidence type="ECO:0000256" key="4">
    <source>
        <dbReference type="ARBA" id="ARBA00023125"/>
    </source>
</evidence>
<dbReference type="CDD" id="cd00609">
    <property type="entry name" value="AAT_like"/>
    <property type="match status" value="1"/>
</dbReference>
<keyword evidence="5" id="KW-0804">Transcription</keyword>
<sequence>MVFESAWYEYRDTSMPKYVKLYYCIRREIERGNMKPGSKLPSIRQVSKELGLSSTTVENAYNQLMVEGYIYSVPQKGYFAASLDPSFINVDGFTVKKEERHEDIRLKDDFLDIEIFNFNEWRKIYNVIIRDFRPRLLTEGDPRGEFELRQALADYTYKARGVVCSPDQIIIGSGVQSLLHVFCDIAAGMVRPEVAFEEPGFVDVRPVFLKRGYKLHPISLDKDGINIRSLVESNAAVCYTSPSHQYPTGLVMPVQKRMELIKWADGSGGFILEDDYDSELRLFGRPVPSLYSLDSSGRVVYIGSFSTVIAPSLRISYMILPDCLNERYKDMAKGYRSTVSTAEQLVLAEYIVKGLYARHLRRMRKKCSEKLKLLYHAAGEFKGLLKIHPSDTGTFVLVETPGMRKSVDIEAFSEYLTGLWDGFYVFNYAAVRPEKYKEILGLLI</sequence>
<evidence type="ECO:0000313" key="7">
    <source>
        <dbReference type="EMBL" id="ANX00891.1"/>
    </source>
</evidence>
<dbReference type="Gene3D" id="3.40.640.10">
    <property type="entry name" value="Type I PLP-dependent aspartate aminotransferase-like (Major domain)"/>
    <property type="match status" value="1"/>
</dbReference>
<keyword evidence="4" id="KW-0238">DNA-binding</keyword>
<keyword evidence="2" id="KW-0663">Pyridoxal phosphate</keyword>
<evidence type="ECO:0000256" key="1">
    <source>
        <dbReference type="ARBA" id="ARBA00005384"/>
    </source>
</evidence>
<dbReference type="GO" id="GO:0003700">
    <property type="term" value="F:DNA-binding transcription factor activity"/>
    <property type="evidence" value="ECO:0007669"/>
    <property type="project" value="InterPro"/>
</dbReference>
<dbReference type="PANTHER" id="PTHR46577:SF1">
    <property type="entry name" value="HTH-TYPE TRANSCRIPTIONAL REGULATORY PROTEIN GABR"/>
    <property type="match status" value="1"/>
</dbReference>
<dbReference type="InterPro" id="IPR015424">
    <property type="entry name" value="PyrdxlP-dep_Trfase"/>
</dbReference>
<organism evidence="7 8">
    <name type="scientific">Thermoclostridium stercorarium subsp. leptospartum DSM 9219</name>
    <dbReference type="NCBI Taxonomy" id="1346611"/>
    <lineage>
        <taxon>Bacteria</taxon>
        <taxon>Bacillati</taxon>
        <taxon>Bacillota</taxon>
        <taxon>Clostridia</taxon>
        <taxon>Eubacteriales</taxon>
        <taxon>Oscillospiraceae</taxon>
        <taxon>Thermoclostridium</taxon>
    </lineage>
</organism>
<dbReference type="InterPro" id="IPR000524">
    <property type="entry name" value="Tscrpt_reg_HTH_GntR"/>
</dbReference>
<dbReference type="InterPro" id="IPR036388">
    <property type="entry name" value="WH-like_DNA-bd_sf"/>
</dbReference>
<accession>A0A1B1YJF7</accession>
<dbReference type="GO" id="GO:0003677">
    <property type="term" value="F:DNA binding"/>
    <property type="evidence" value="ECO:0007669"/>
    <property type="project" value="UniProtKB-KW"/>
</dbReference>
<dbReference type="SUPFAM" id="SSF46785">
    <property type="entry name" value="Winged helix' DNA-binding domain"/>
    <property type="match status" value="1"/>
</dbReference>
<comment type="similarity">
    <text evidence="1">In the C-terminal section; belongs to the class-I pyridoxal-phosphate-dependent aminotransferase family.</text>
</comment>
<dbReference type="PROSITE" id="PS50949">
    <property type="entry name" value="HTH_GNTR"/>
    <property type="match status" value="1"/>
</dbReference>
<dbReference type="RefSeq" id="WP_065820648.1">
    <property type="nucleotide sequence ID" value="NZ_CP014673.1"/>
</dbReference>
<dbReference type="InterPro" id="IPR015421">
    <property type="entry name" value="PyrdxlP-dep_Trfase_major"/>
</dbReference>
<dbReference type="SMART" id="SM00345">
    <property type="entry name" value="HTH_GNTR"/>
    <property type="match status" value="1"/>
</dbReference>
<evidence type="ECO:0000256" key="5">
    <source>
        <dbReference type="ARBA" id="ARBA00023163"/>
    </source>
</evidence>
<dbReference type="Gene3D" id="1.10.10.10">
    <property type="entry name" value="Winged helix-like DNA-binding domain superfamily/Winged helix DNA-binding domain"/>
    <property type="match status" value="1"/>
</dbReference>
<dbReference type="PANTHER" id="PTHR46577">
    <property type="entry name" value="HTH-TYPE TRANSCRIPTIONAL REGULATORY PROTEIN GABR"/>
    <property type="match status" value="1"/>
</dbReference>
<reference evidence="7 8" key="1">
    <citation type="submission" date="2016-02" db="EMBL/GenBank/DDBJ databases">
        <title>Comparison of Clostridium stercorarium subspecies using comparative genomics and transcriptomics.</title>
        <authorList>
            <person name="Schellenberg J."/>
            <person name="Thallinger G."/>
            <person name="Levin D.B."/>
            <person name="Zhang X."/>
            <person name="Alvare G."/>
            <person name="Fristensky B."/>
            <person name="Sparling R."/>
        </authorList>
    </citation>
    <scope>NUCLEOTIDE SEQUENCE [LARGE SCALE GENOMIC DNA]</scope>
    <source>
        <strain evidence="7 8">DSM 9219</strain>
    </source>
</reference>
<dbReference type="Proteomes" id="UP000092931">
    <property type="component" value="Chromosome"/>
</dbReference>
<dbReference type="CDD" id="cd07377">
    <property type="entry name" value="WHTH_GntR"/>
    <property type="match status" value="1"/>
</dbReference>
<dbReference type="InterPro" id="IPR036390">
    <property type="entry name" value="WH_DNA-bd_sf"/>
</dbReference>
<keyword evidence="3" id="KW-0805">Transcription regulation</keyword>
<dbReference type="EMBL" id="CP014673">
    <property type="protein sequence ID" value="ANX00891.1"/>
    <property type="molecule type" value="Genomic_DNA"/>
</dbReference>
<dbReference type="SUPFAM" id="SSF53383">
    <property type="entry name" value="PLP-dependent transferases"/>
    <property type="match status" value="1"/>
</dbReference>
<dbReference type="Pfam" id="PF00392">
    <property type="entry name" value="GntR"/>
    <property type="match status" value="1"/>
</dbReference>
<evidence type="ECO:0000259" key="6">
    <source>
        <dbReference type="PROSITE" id="PS50949"/>
    </source>
</evidence>
<name>A0A1B1YJF7_THEST</name>
<feature type="domain" description="HTH gntR-type" evidence="6">
    <location>
        <begin position="15"/>
        <end position="83"/>
    </location>
</feature>